<gene>
    <name evidence="1" type="ORF">METZ01_LOCUS452339</name>
</gene>
<feature type="non-terminal residue" evidence="1">
    <location>
        <position position="121"/>
    </location>
</feature>
<organism evidence="1">
    <name type="scientific">marine metagenome</name>
    <dbReference type="NCBI Taxonomy" id="408172"/>
    <lineage>
        <taxon>unclassified sequences</taxon>
        <taxon>metagenomes</taxon>
        <taxon>ecological metagenomes</taxon>
    </lineage>
</organism>
<sequence>VSALSIETVVHHRQQRRFIDLPWQIYASDPCWIPPLRRAQEELLGFHPHPFYERNKTKSFLAKRGSKDVGRITAIVNVGHIERYKEKRGFFGFFECADDLEAATQLFDAAREWLSDQGMSF</sequence>
<protein>
    <recommendedName>
        <fullName evidence="2">N-acetyltransferase domain-containing protein</fullName>
    </recommendedName>
</protein>
<dbReference type="AlphaFoldDB" id="A0A382ZWX6"/>
<evidence type="ECO:0008006" key="2">
    <source>
        <dbReference type="Google" id="ProtNLM"/>
    </source>
</evidence>
<dbReference type="EMBL" id="UINC01186993">
    <property type="protein sequence ID" value="SVD99485.1"/>
    <property type="molecule type" value="Genomic_DNA"/>
</dbReference>
<proteinExistence type="predicted"/>
<dbReference type="PANTHER" id="PTHR41368">
    <property type="entry name" value="PROTEIN YGHO"/>
    <property type="match status" value="1"/>
</dbReference>
<reference evidence="1" key="1">
    <citation type="submission" date="2018-05" db="EMBL/GenBank/DDBJ databases">
        <authorList>
            <person name="Lanie J.A."/>
            <person name="Ng W.-L."/>
            <person name="Kazmierczak K.M."/>
            <person name="Andrzejewski T.M."/>
            <person name="Davidsen T.M."/>
            <person name="Wayne K.J."/>
            <person name="Tettelin H."/>
            <person name="Glass J.I."/>
            <person name="Rusch D."/>
            <person name="Podicherti R."/>
            <person name="Tsui H.-C.T."/>
            <person name="Winkler M.E."/>
        </authorList>
    </citation>
    <scope>NUCLEOTIDE SEQUENCE</scope>
</reference>
<dbReference type="InterPro" id="IPR039968">
    <property type="entry name" value="BcerS-like"/>
</dbReference>
<evidence type="ECO:0000313" key="1">
    <source>
        <dbReference type="EMBL" id="SVD99485.1"/>
    </source>
</evidence>
<dbReference type="PANTHER" id="PTHR41368:SF1">
    <property type="entry name" value="PROTEIN YGHO"/>
    <property type="match status" value="1"/>
</dbReference>
<feature type="non-terminal residue" evidence="1">
    <location>
        <position position="1"/>
    </location>
</feature>
<accession>A0A382ZWX6</accession>
<name>A0A382ZWX6_9ZZZZ</name>